<evidence type="ECO:0000256" key="2">
    <source>
        <dbReference type="ARBA" id="ARBA00022723"/>
    </source>
</evidence>
<dbReference type="SMART" id="SM00702">
    <property type="entry name" value="P4Hc"/>
    <property type="match status" value="1"/>
</dbReference>
<protein>
    <submittedName>
        <fullName evidence="8">2OG-Fe(II) oxygenase</fullName>
    </submittedName>
</protein>
<organism evidence="8 9">
    <name type="scientific">Nocardia suismassiliense</name>
    <dbReference type="NCBI Taxonomy" id="2077092"/>
    <lineage>
        <taxon>Bacteria</taxon>
        <taxon>Bacillati</taxon>
        <taxon>Actinomycetota</taxon>
        <taxon>Actinomycetes</taxon>
        <taxon>Mycobacteriales</taxon>
        <taxon>Nocardiaceae</taxon>
        <taxon>Nocardia</taxon>
    </lineage>
</organism>
<reference evidence="8 9" key="1">
    <citation type="submission" date="2024-10" db="EMBL/GenBank/DDBJ databases">
        <title>The Natural Products Discovery Center: Release of the First 8490 Sequenced Strains for Exploring Actinobacteria Biosynthetic Diversity.</title>
        <authorList>
            <person name="Kalkreuter E."/>
            <person name="Kautsar S.A."/>
            <person name="Yang D."/>
            <person name="Bader C.D."/>
            <person name="Teijaro C.N."/>
            <person name="Fluegel L."/>
            <person name="Davis C.M."/>
            <person name="Simpson J.R."/>
            <person name="Lauterbach L."/>
            <person name="Steele A.D."/>
            <person name="Gui C."/>
            <person name="Meng S."/>
            <person name="Li G."/>
            <person name="Viehrig K."/>
            <person name="Ye F."/>
            <person name="Su P."/>
            <person name="Kiefer A.F."/>
            <person name="Nichols A."/>
            <person name="Cepeda A.J."/>
            <person name="Yan W."/>
            <person name="Fan B."/>
            <person name="Jiang Y."/>
            <person name="Adhikari A."/>
            <person name="Zheng C.-J."/>
            <person name="Schuster L."/>
            <person name="Cowan T.M."/>
            <person name="Smanski M.J."/>
            <person name="Chevrette M.G."/>
            <person name="De Carvalho L.P.S."/>
            <person name="Shen B."/>
        </authorList>
    </citation>
    <scope>NUCLEOTIDE SEQUENCE [LARGE SCALE GENOMIC DNA]</scope>
    <source>
        <strain evidence="8 9">NPDC003040</strain>
    </source>
</reference>
<dbReference type="InterPro" id="IPR044862">
    <property type="entry name" value="Pro_4_hyd_alph_FE2OG_OXY"/>
</dbReference>
<evidence type="ECO:0000313" key="9">
    <source>
        <dbReference type="Proteomes" id="UP001601948"/>
    </source>
</evidence>
<comment type="caution">
    <text evidence="8">The sequence shown here is derived from an EMBL/GenBank/DDBJ whole genome shotgun (WGS) entry which is preliminary data.</text>
</comment>
<keyword evidence="5" id="KW-0560">Oxidoreductase</keyword>
<dbReference type="Gene3D" id="2.60.120.620">
    <property type="entry name" value="q2cbj1_9rhob like domain"/>
    <property type="match status" value="1"/>
</dbReference>
<dbReference type="Pfam" id="PF13640">
    <property type="entry name" value="2OG-FeII_Oxy_3"/>
    <property type="match status" value="1"/>
</dbReference>
<keyword evidence="3" id="KW-0847">Vitamin C</keyword>
<evidence type="ECO:0000256" key="3">
    <source>
        <dbReference type="ARBA" id="ARBA00022896"/>
    </source>
</evidence>
<dbReference type="EMBL" id="JBIAPI010000005">
    <property type="protein sequence ID" value="MFF3225288.1"/>
    <property type="molecule type" value="Genomic_DNA"/>
</dbReference>
<dbReference type="Proteomes" id="UP001601948">
    <property type="component" value="Unassembled WGS sequence"/>
</dbReference>
<proteinExistence type="predicted"/>
<feature type="domain" description="Fe2OG dioxygenase" evidence="7">
    <location>
        <begin position="58"/>
        <end position="172"/>
    </location>
</feature>
<keyword evidence="4" id="KW-0223">Dioxygenase</keyword>
<evidence type="ECO:0000256" key="4">
    <source>
        <dbReference type="ARBA" id="ARBA00022964"/>
    </source>
</evidence>
<accession>A0ABW6QXK1</accession>
<name>A0ABW6QXK1_9NOCA</name>
<keyword evidence="6" id="KW-0408">Iron</keyword>
<dbReference type="InterPro" id="IPR006620">
    <property type="entry name" value="Pro_4_hyd_alph"/>
</dbReference>
<evidence type="ECO:0000256" key="6">
    <source>
        <dbReference type="ARBA" id="ARBA00023004"/>
    </source>
</evidence>
<keyword evidence="2" id="KW-0479">Metal-binding</keyword>
<dbReference type="InterPro" id="IPR005123">
    <property type="entry name" value="Oxoglu/Fe-dep_dioxygenase_dom"/>
</dbReference>
<keyword evidence="9" id="KW-1185">Reference proteome</keyword>
<evidence type="ECO:0000256" key="1">
    <source>
        <dbReference type="ARBA" id="ARBA00001961"/>
    </source>
</evidence>
<comment type="cofactor">
    <cofactor evidence="1">
        <name>L-ascorbate</name>
        <dbReference type="ChEBI" id="CHEBI:38290"/>
    </cofactor>
</comment>
<evidence type="ECO:0000259" key="7">
    <source>
        <dbReference type="PROSITE" id="PS51471"/>
    </source>
</evidence>
<sequence>MREPGRFIESKVIHDNGSIETDRSIRRSTSDIEFSAPELVAAIDDVRHTVESILGVSCPAGTFEYELASHGDGDFFAAHHDVGAPGTNSRVLTFVYYLHRTPKKFTGGQLRIYDVAVSAGQTSYPTSYRDFEPDNDSIVFFRPTAFHEVRRIACPSGQVGDGRFAINGWLCRTDI</sequence>
<evidence type="ECO:0000313" key="8">
    <source>
        <dbReference type="EMBL" id="MFF3225288.1"/>
    </source>
</evidence>
<dbReference type="PROSITE" id="PS51471">
    <property type="entry name" value="FE2OG_OXY"/>
    <property type="match status" value="1"/>
</dbReference>
<evidence type="ECO:0000256" key="5">
    <source>
        <dbReference type="ARBA" id="ARBA00023002"/>
    </source>
</evidence>
<dbReference type="RefSeq" id="WP_387719677.1">
    <property type="nucleotide sequence ID" value="NZ_JBIAPI010000005.1"/>
</dbReference>
<gene>
    <name evidence="8" type="ORF">ACFYV7_21020</name>
</gene>